<dbReference type="Pfam" id="PF14114">
    <property type="entry name" value="DUF4286"/>
    <property type="match status" value="1"/>
</dbReference>
<evidence type="ECO:0000313" key="2">
    <source>
        <dbReference type="Proteomes" id="UP000555103"/>
    </source>
</evidence>
<evidence type="ECO:0008006" key="3">
    <source>
        <dbReference type="Google" id="ProtNLM"/>
    </source>
</evidence>
<proteinExistence type="predicted"/>
<dbReference type="Proteomes" id="UP000555103">
    <property type="component" value="Unassembled WGS sequence"/>
</dbReference>
<dbReference type="InterPro" id="IPR025563">
    <property type="entry name" value="DUF4286"/>
</dbReference>
<organism evidence="1 2">
    <name type="scientific">Dysgonomonas hofstadii</name>
    <dbReference type="NCBI Taxonomy" id="637886"/>
    <lineage>
        <taxon>Bacteria</taxon>
        <taxon>Pseudomonadati</taxon>
        <taxon>Bacteroidota</taxon>
        <taxon>Bacteroidia</taxon>
        <taxon>Bacteroidales</taxon>
        <taxon>Dysgonomonadaceae</taxon>
        <taxon>Dysgonomonas</taxon>
    </lineage>
</organism>
<accession>A0A840CXV0</accession>
<dbReference type="EMBL" id="JACIEP010000008">
    <property type="protein sequence ID" value="MBB4036733.1"/>
    <property type="molecule type" value="Genomic_DNA"/>
</dbReference>
<reference evidence="1 2" key="1">
    <citation type="submission" date="2020-08" db="EMBL/GenBank/DDBJ databases">
        <title>Genomic Encyclopedia of Type Strains, Phase IV (KMG-IV): sequencing the most valuable type-strain genomes for metagenomic binning, comparative biology and taxonomic classification.</title>
        <authorList>
            <person name="Goeker M."/>
        </authorList>
    </citation>
    <scope>NUCLEOTIDE SEQUENCE [LARGE SCALE GENOMIC DNA]</scope>
    <source>
        <strain evidence="1 2">DSM 104969</strain>
    </source>
</reference>
<dbReference type="AlphaFoldDB" id="A0A840CXV0"/>
<gene>
    <name evidence="1" type="ORF">GGR21_002639</name>
</gene>
<protein>
    <recommendedName>
        <fullName evidence="3">DUF4286 domain-containing protein</fullName>
    </recommendedName>
</protein>
<dbReference type="RefSeq" id="WP_183307616.1">
    <property type="nucleotide sequence ID" value="NZ_JACIEP010000008.1"/>
</dbReference>
<comment type="caution">
    <text evidence="1">The sequence shown here is derived from an EMBL/GenBank/DDBJ whole genome shotgun (WGS) entry which is preliminary data.</text>
</comment>
<keyword evidence="2" id="KW-1185">Reference proteome</keyword>
<sequence length="102" mass="12064">MIIYNTTFHVEDDVCDEYIRFMKEVYVQKASMSGFLHEPRFARIHSQHEESGTSYSLQFKVKNMDTLNHWYSTDGLHLQKQLTERFGNKALGFVTILEEIEL</sequence>
<evidence type="ECO:0000313" key="1">
    <source>
        <dbReference type="EMBL" id="MBB4036733.1"/>
    </source>
</evidence>
<name>A0A840CXV0_9BACT</name>